<evidence type="ECO:0000256" key="2">
    <source>
        <dbReference type="PIRSR" id="PIRSR006386-1"/>
    </source>
</evidence>
<keyword evidence="1 4" id="KW-0413">Isomerase</keyword>
<organism evidence="4 5">
    <name type="scientific">Pollutimonas subterranea</name>
    <dbReference type="NCBI Taxonomy" id="2045210"/>
    <lineage>
        <taxon>Bacteria</taxon>
        <taxon>Pseudomonadati</taxon>
        <taxon>Pseudomonadota</taxon>
        <taxon>Betaproteobacteria</taxon>
        <taxon>Burkholderiales</taxon>
        <taxon>Alcaligenaceae</taxon>
        <taxon>Pollutimonas</taxon>
    </lineage>
</organism>
<dbReference type="GO" id="GO:1901170">
    <property type="term" value="P:naphthalene catabolic process"/>
    <property type="evidence" value="ECO:0007669"/>
    <property type="project" value="InterPro"/>
</dbReference>
<dbReference type="EC" id="5.99.1.4" evidence="1"/>
<dbReference type="PANTHER" id="PTHR42943:SF13">
    <property type="entry name" value="GLUTATHIONE S-TRANSFERASE KAPPA-RELATED"/>
    <property type="match status" value="1"/>
</dbReference>
<dbReference type="Pfam" id="PF01323">
    <property type="entry name" value="DSBA"/>
    <property type="match status" value="1"/>
</dbReference>
<sequence length="198" mass="22470">MKTIHYYLSPKSPWTYLGHDRLLEMARRHNAVVLPRPMDLSRVFPLSGGLPLDKRPAQRQAYRITELKRWSEFLDVPLTIHPKFFPVDDVPAAKMVTAVIMAGDNDGALKLTGALLRAVWAQELDISDPATLVRIGNECGLDGSSLYTSRESAADLYAQYTKDAIDLQVFGAPWYEYRGVPYWGQDRLDFLDRALKED</sequence>
<feature type="active site" description="Nucleophile" evidence="2">
    <location>
        <position position="12"/>
    </location>
</feature>
<dbReference type="GO" id="GO:0004364">
    <property type="term" value="F:glutathione transferase activity"/>
    <property type="evidence" value="ECO:0007669"/>
    <property type="project" value="TreeGrafter"/>
</dbReference>
<dbReference type="GO" id="GO:0018845">
    <property type="term" value="F:2-hydroxychromene-2-carboxylate isomerase activity"/>
    <property type="evidence" value="ECO:0007669"/>
    <property type="project" value="UniProtKB-UniRule"/>
</dbReference>
<keyword evidence="5" id="KW-1185">Reference proteome</keyword>
<dbReference type="RefSeq" id="WP_102073571.1">
    <property type="nucleotide sequence ID" value="NZ_PDNW01000005.1"/>
</dbReference>
<evidence type="ECO:0000313" key="4">
    <source>
        <dbReference type="EMBL" id="PLC50473.1"/>
    </source>
</evidence>
<evidence type="ECO:0000259" key="3">
    <source>
        <dbReference type="Pfam" id="PF01323"/>
    </source>
</evidence>
<dbReference type="InterPro" id="IPR051924">
    <property type="entry name" value="GST_Kappa/NadH"/>
</dbReference>
<dbReference type="EMBL" id="PDNW01000005">
    <property type="protein sequence ID" value="PLC50473.1"/>
    <property type="molecule type" value="Genomic_DNA"/>
</dbReference>
<name>A0A2N4U652_9BURK</name>
<dbReference type="InterPro" id="IPR044087">
    <property type="entry name" value="NahD-like"/>
</dbReference>
<dbReference type="CDD" id="cd03022">
    <property type="entry name" value="DsbA_HCCA_Iso"/>
    <property type="match status" value="1"/>
</dbReference>
<gene>
    <name evidence="4" type="ORF">CR159_08495</name>
</gene>
<dbReference type="GO" id="GO:0004602">
    <property type="term" value="F:glutathione peroxidase activity"/>
    <property type="evidence" value="ECO:0007669"/>
    <property type="project" value="TreeGrafter"/>
</dbReference>
<dbReference type="GO" id="GO:0006749">
    <property type="term" value="P:glutathione metabolic process"/>
    <property type="evidence" value="ECO:0007669"/>
    <property type="project" value="TreeGrafter"/>
</dbReference>
<proteinExistence type="inferred from homology"/>
<dbReference type="InterPro" id="IPR001853">
    <property type="entry name" value="DSBA-like_thioredoxin_dom"/>
</dbReference>
<evidence type="ECO:0000256" key="1">
    <source>
        <dbReference type="PIRNR" id="PIRNR006386"/>
    </source>
</evidence>
<protein>
    <recommendedName>
        <fullName evidence="1">2-hydroxychromene-2-carboxylate isomerase</fullName>
        <ecNumber evidence="1">5.99.1.4</ecNumber>
    </recommendedName>
</protein>
<dbReference type="PIRSF" id="PIRSF006386">
    <property type="entry name" value="HCCAis_GSTk"/>
    <property type="match status" value="1"/>
</dbReference>
<dbReference type="Gene3D" id="3.40.30.10">
    <property type="entry name" value="Glutaredoxin"/>
    <property type="match status" value="1"/>
</dbReference>
<dbReference type="SUPFAM" id="SSF52833">
    <property type="entry name" value="Thioredoxin-like"/>
    <property type="match status" value="1"/>
</dbReference>
<feature type="domain" description="DSBA-like thioredoxin" evidence="3">
    <location>
        <begin position="3"/>
        <end position="196"/>
    </location>
</feature>
<comment type="similarity">
    <text evidence="1">Belongs to the GST superfamily. NadH family.</text>
</comment>
<dbReference type="OrthoDB" id="8560325at2"/>
<dbReference type="InterPro" id="IPR036249">
    <property type="entry name" value="Thioredoxin-like_sf"/>
</dbReference>
<dbReference type="InterPro" id="IPR014440">
    <property type="entry name" value="HCCAis_GSTk"/>
</dbReference>
<evidence type="ECO:0000313" key="5">
    <source>
        <dbReference type="Proteomes" id="UP000234190"/>
    </source>
</evidence>
<reference evidence="4 5" key="1">
    <citation type="submission" date="2017-10" db="EMBL/GenBank/DDBJ databases">
        <title>Two draft genome sequences of Pusillimonas sp. strains isolated from a nitrate- and radionuclide-contaminated groundwater in Russia.</title>
        <authorList>
            <person name="Grouzdev D.S."/>
            <person name="Tourova T.P."/>
            <person name="Goeva M.A."/>
            <person name="Babich T.L."/>
            <person name="Sokolova D.S."/>
            <person name="Abdullin R."/>
            <person name="Poltaraus A.B."/>
            <person name="Toshchakov S.V."/>
            <person name="Nazina T.N."/>
        </authorList>
    </citation>
    <scope>NUCLEOTIDE SEQUENCE [LARGE SCALE GENOMIC DNA]</scope>
    <source>
        <strain evidence="4 5">JR1/69-3-13</strain>
    </source>
</reference>
<comment type="catalytic activity">
    <reaction evidence="1">
        <text>2-hydroxychromene-2-carboxylate = (3E)-4-(2-hydroxyphenyl)-2-oxobut-3-enoate</text>
        <dbReference type="Rhea" id="RHEA:27401"/>
        <dbReference type="ChEBI" id="CHEBI:59350"/>
        <dbReference type="ChEBI" id="CHEBI:59353"/>
        <dbReference type="EC" id="5.99.1.4"/>
    </reaction>
</comment>
<comment type="caution">
    <text evidence="4">The sequence shown here is derived from an EMBL/GenBank/DDBJ whole genome shotgun (WGS) entry which is preliminary data.</text>
</comment>
<dbReference type="PANTHER" id="PTHR42943">
    <property type="entry name" value="GLUTATHIONE S-TRANSFERASE KAPPA"/>
    <property type="match status" value="1"/>
</dbReference>
<dbReference type="AlphaFoldDB" id="A0A2N4U652"/>
<dbReference type="Proteomes" id="UP000234190">
    <property type="component" value="Unassembled WGS sequence"/>
</dbReference>
<accession>A0A2N4U652</accession>